<feature type="signal peptide" evidence="2">
    <location>
        <begin position="1"/>
        <end position="23"/>
    </location>
</feature>
<evidence type="ECO:0000256" key="1">
    <source>
        <dbReference type="SAM" id="MobiDB-lite"/>
    </source>
</evidence>
<evidence type="ECO:0000313" key="3">
    <source>
        <dbReference type="EMBL" id="KAG8391237.1"/>
    </source>
</evidence>
<accession>A0AAV6YFH9</accession>
<gene>
    <name evidence="3" type="ORF">BUALT_Bualt01G0167200</name>
</gene>
<feature type="region of interest" description="Disordered" evidence="1">
    <location>
        <begin position="48"/>
        <end position="73"/>
    </location>
</feature>
<protein>
    <submittedName>
        <fullName evidence="3">Uncharacterized protein</fullName>
    </submittedName>
</protein>
<reference evidence="3" key="1">
    <citation type="submission" date="2019-10" db="EMBL/GenBank/DDBJ databases">
        <authorList>
            <person name="Zhang R."/>
            <person name="Pan Y."/>
            <person name="Wang J."/>
            <person name="Ma R."/>
            <person name="Yu S."/>
        </authorList>
    </citation>
    <scope>NUCLEOTIDE SEQUENCE</scope>
    <source>
        <strain evidence="3">LA-IB0</strain>
        <tissue evidence="3">Leaf</tissue>
    </source>
</reference>
<sequence length="108" mass="12566">MAPKYFILLVLGLIISLRASSWAEIQKPPFLPATKDVHRGGVYRFDPEAFKTKRPPKPLQRKPPRRPPGLRDGFRHHRAARLVHSRSHLMQTMANPYSRKIVLFYVIK</sequence>
<dbReference type="Proteomes" id="UP000826271">
    <property type="component" value="Unassembled WGS sequence"/>
</dbReference>
<evidence type="ECO:0000313" key="4">
    <source>
        <dbReference type="Proteomes" id="UP000826271"/>
    </source>
</evidence>
<feature type="chain" id="PRO_5043608233" evidence="2">
    <location>
        <begin position="24"/>
        <end position="108"/>
    </location>
</feature>
<dbReference type="AlphaFoldDB" id="A0AAV6YFH9"/>
<proteinExistence type="predicted"/>
<keyword evidence="4" id="KW-1185">Reference proteome</keyword>
<name>A0AAV6YFH9_9LAMI</name>
<dbReference type="EMBL" id="WHWC01000001">
    <property type="protein sequence ID" value="KAG8391237.1"/>
    <property type="molecule type" value="Genomic_DNA"/>
</dbReference>
<keyword evidence="2" id="KW-0732">Signal</keyword>
<feature type="compositionally biased region" description="Basic residues" evidence="1">
    <location>
        <begin position="52"/>
        <end position="65"/>
    </location>
</feature>
<evidence type="ECO:0000256" key="2">
    <source>
        <dbReference type="SAM" id="SignalP"/>
    </source>
</evidence>
<comment type="caution">
    <text evidence="3">The sequence shown here is derived from an EMBL/GenBank/DDBJ whole genome shotgun (WGS) entry which is preliminary data.</text>
</comment>
<organism evidence="3 4">
    <name type="scientific">Buddleja alternifolia</name>
    <dbReference type="NCBI Taxonomy" id="168488"/>
    <lineage>
        <taxon>Eukaryota</taxon>
        <taxon>Viridiplantae</taxon>
        <taxon>Streptophyta</taxon>
        <taxon>Embryophyta</taxon>
        <taxon>Tracheophyta</taxon>
        <taxon>Spermatophyta</taxon>
        <taxon>Magnoliopsida</taxon>
        <taxon>eudicotyledons</taxon>
        <taxon>Gunneridae</taxon>
        <taxon>Pentapetalae</taxon>
        <taxon>asterids</taxon>
        <taxon>lamiids</taxon>
        <taxon>Lamiales</taxon>
        <taxon>Scrophulariaceae</taxon>
        <taxon>Buddlejeae</taxon>
        <taxon>Buddleja</taxon>
    </lineage>
</organism>